<evidence type="ECO:0000313" key="1">
    <source>
        <dbReference type="EMBL" id="TGZ81641.1"/>
    </source>
</evidence>
<accession>A0A4S2MY87</accession>
<keyword evidence="2" id="KW-1185">Reference proteome</keyword>
<proteinExistence type="predicted"/>
<protein>
    <submittedName>
        <fullName evidence="1">Uncharacterized protein</fullName>
    </submittedName>
</protein>
<dbReference type="InParanoid" id="A0A4S2MY87"/>
<dbReference type="OrthoDB" id="5378435at2759"/>
<dbReference type="Proteomes" id="UP000298138">
    <property type="component" value="Unassembled WGS sequence"/>
</dbReference>
<dbReference type="AlphaFoldDB" id="A0A4S2MY87"/>
<sequence>MPQSSVPLKVEGPSCHGPWTPLDHHQHRNDHLFLRFYSSLSRFHLISTIMAYNFQYTEDMNNQFHAPNTFHDNSYNMPAPVYTSQDFYAFEPAQQVIYGECGMGGYDTGMDMDMGMDGSMGYYGMDSDFSQHMAEASGFIGSCEPSPFTNQIHLNPALPTFVDASLSPVTPSGSPMPSFYENPCQQTYVLIPAGNDGQYQQYCAFQFNADSYLGSITLPAHQPTFASSPVEEPPALEAEVEDDEDDDASLLPDCGNKGLCGIGLYDTPELMEDDLSPSPLNGSPITPTGQLRPLFGKGLMLEKSFGLPEEMMMKDEVSGKIFKGKLRVDDEPVIYHDPMHHCAY</sequence>
<evidence type="ECO:0000313" key="2">
    <source>
        <dbReference type="Proteomes" id="UP000298138"/>
    </source>
</evidence>
<reference evidence="1 2" key="1">
    <citation type="submission" date="2019-04" db="EMBL/GenBank/DDBJ databases">
        <title>Comparative genomics and transcriptomics to analyze fruiting body development in filamentous ascomycetes.</title>
        <authorList>
            <consortium name="DOE Joint Genome Institute"/>
            <person name="Lutkenhaus R."/>
            <person name="Traeger S."/>
            <person name="Breuer J."/>
            <person name="Kuo A."/>
            <person name="Lipzen A."/>
            <person name="Pangilinan J."/>
            <person name="Dilworth D."/>
            <person name="Sandor L."/>
            <person name="Poggeler S."/>
            <person name="Barry K."/>
            <person name="Grigoriev I.V."/>
            <person name="Nowrousian M."/>
        </authorList>
    </citation>
    <scope>NUCLEOTIDE SEQUENCE [LARGE SCALE GENOMIC DNA]</scope>
    <source>
        <strain evidence="1 2">CBS 389.68</strain>
    </source>
</reference>
<name>A0A4S2MY87_9PEZI</name>
<organism evidence="1 2">
    <name type="scientific">Ascodesmis nigricans</name>
    <dbReference type="NCBI Taxonomy" id="341454"/>
    <lineage>
        <taxon>Eukaryota</taxon>
        <taxon>Fungi</taxon>
        <taxon>Dikarya</taxon>
        <taxon>Ascomycota</taxon>
        <taxon>Pezizomycotina</taxon>
        <taxon>Pezizomycetes</taxon>
        <taxon>Pezizales</taxon>
        <taxon>Ascodesmidaceae</taxon>
        <taxon>Ascodesmis</taxon>
    </lineage>
</organism>
<gene>
    <name evidence="1" type="ORF">EX30DRAFT_395436</name>
</gene>
<dbReference type="EMBL" id="ML220118">
    <property type="protein sequence ID" value="TGZ81641.1"/>
    <property type="molecule type" value="Genomic_DNA"/>
</dbReference>